<dbReference type="InterPro" id="IPR023065">
    <property type="entry name" value="Uncharacterised_ApaG"/>
</dbReference>
<dbReference type="PROSITE" id="PS51087">
    <property type="entry name" value="APAG"/>
    <property type="match status" value="1"/>
</dbReference>
<evidence type="ECO:0000256" key="2">
    <source>
        <dbReference type="HAMAP-Rule" id="MF_00791"/>
    </source>
</evidence>
<dbReference type="InterPro" id="IPR036767">
    <property type="entry name" value="ApaG_sf"/>
</dbReference>
<name>A0ABS1X5J8_9GAMM</name>
<gene>
    <name evidence="2 5" type="primary">apaG</name>
    <name evidence="5" type="ORF">JM946_27350</name>
</gene>
<evidence type="ECO:0000259" key="4">
    <source>
        <dbReference type="PROSITE" id="PS51087"/>
    </source>
</evidence>
<dbReference type="RefSeq" id="WP_203170625.1">
    <property type="nucleotide sequence ID" value="NZ_JAEVLS010000008.1"/>
</dbReference>
<keyword evidence="6" id="KW-1185">Reference proteome</keyword>
<dbReference type="HAMAP" id="MF_00791">
    <property type="entry name" value="ApaG"/>
    <property type="match status" value="1"/>
</dbReference>
<dbReference type="InterPro" id="IPR007474">
    <property type="entry name" value="ApaG_domain"/>
</dbReference>
<dbReference type="Pfam" id="PF04379">
    <property type="entry name" value="DUF525"/>
    <property type="match status" value="1"/>
</dbReference>
<evidence type="ECO:0000313" key="5">
    <source>
        <dbReference type="EMBL" id="MBM0108465.1"/>
    </source>
</evidence>
<dbReference type="EMBL" id="JAEVLS010000008">
    <property type="protein sequence ID" value="MBM0108465.1"/>
    <property type="molecule type" value="Genomic_DNA"/>
</dbReference>
<accession>A0ABS1X5J8</accession>
<evidence type="ECO:0000256" key="3">
    <source>
        <dbReference type="SAM" id="MobiDB-lite"/>
    </source>
</evidence>
<reference evidence="5 6" key="1">
    <citation type="journal article" date="2021" name="Int. J. Syst. Evol. Microbiol.">
        <title>Steroidobacter gossypii sp. nov., isolated from soil of cotton cropping field.</title>
        <authorList>
            <person name="Huang R."/>
            <person name="Yang S."/>
            <person name="Zhen C."/>
            <person name="Liu W."/>
        </authorList>
    </citation>
    <scope>NUCLEOTIDE SEQUENCE [LARGE SCALE GENOMIC DNA]</scope>
    <source>
        <strain evidence="5 6">S1-65</strain>
    </source>
</reference>
<proteinExistence type="inferred from homology"/>
<protein>
    <recommendedName>
        <fullName evidence="1 2">Protein ApaG</fullName>
    </recommendedName>
</protein>
<dbReference type="NCBIfam" id="NF003967">
    <property type="entry name" value="PRK05461.1"/>
    <property type="match status" value="1"/>
</dbReference>
<feature type="region of interest" description="Disordered" evidence="3">
    <location>
        <begin position="1"/>
        <end position="30"/>
    </location>
</feature>
<feature type="domain" description="ApaG" evidence="4">
    <location>
        <begin position="28"/>
        <end position="152"/>
    </location>
</feature>
<evidence type="ECO:0000256" key="1">
    <source>
        <dbReference type="ARBA" id="ARBA00017693"/>
    </source>
</evidence>
<dbReference type="Gene3D" id="2.60.40.1470">
    <property type="entry name" value="ApaG domain"/>
    <property type="match status" value="1"/>
</dbReference>
<dbReference type="SUPFAM" id="SSF110069">
    <property type="entry name" value="ApaG-like"/>
    <property type="match status" value="1"/>
</dbReference>
<organism evidence="5 6">
    <name type="scientific">Steroidobacter gossypii</name>
    <dbReference type="NCBI Taxonomy" id="2805490"/>
    <lineage>
        <taxon>Bacteria</taxon>
        <taxon>Pseudomonadati</taxon>
        <taxon>Pseudomonadota</taxon>
        <taxon>Gammaproteobacteria</taxon>
        <taxon>Steroidobacterales</taxon>
        <taxon>Steroidobacteraceae</taxon>
        <taxon>Steroidobacter</taxon>
    </lineage>
</organism>
<sequence>MTDTTPPKGRASSPSSSHPIGEAAEPASGPVHKIRVDVSANYVGEQSKPDEGHYAFSYTITIRNEGQVPARLLTRHWVITDANGKVKEVRGEGVVGEQPYLLPGQGFRYSSGAVLETPVGAMQGSYQMLADDGAHFDAPIAPFTLAMPGLLH</sequence>
<comment type="caution">
    <text evidence="5">The sequence shown here is derived from an EMBL/GenBank/DDBJ whole genome shotgun (WGS) entry which is preliminary data.</text>
</comment>
<dbReference type="Proteomes" id="UP000661077">
    <property type="component" value="Unassembled WGS sequence"/>
</dbReference>
<dbReference type="PANTHER" id="PTHR14289:SF16">
    <property type="entry name" value="POLYMERASE DELTA-INTERACTING PROTEIN 2"/>
    <property type="match status" value="1"/>
</dbReference>
<dbReference type="PANTHER" id="PTHR14289">
    <property type="entry name" value="F-BOX ONLY PROTEIN 3"/>
    <property type="match status" value="1"/>
</dbReference>
<evidence type="ECO:0000313" key="6">
    <source>
        <dbReference type="Proteomes" id="UP000661077"/>
    </source>
</evidence>